<accession>A0A1I7RJF9</accession>
<dbReference type="SMR" id="A0A1I7RJF9"/>
<dbReference type="InterPro" id="IPR036291">
    <property type="entry name" value="NAD(P)-bd_dom_sf"/>
</dbReference>
<evidence type="ECO:0000256" key="3">
    <source>
        <dbReference type="RuleBase" id="RU000363"/>
    </source>
</evidence>
<reference evidence="7" key="1">
    <citation type="submission" date="2016-11" db="UniProtKB">
        <authorList>
            <consortium name="WormBaseParasite"/>
        </authorList>
    </citation>
    <scope>IDENTIFICATION</scope>
</reference>
<dbReference type="eggNOG" id="KOG1611">
    <property type="taxonomic scope" value="Eukaryota"/>
</dbReference>
<keyword evidence="2" id="KW-0560">Oxidoreductase</keyword>
<dbReference type="Proteomes" id="UP000659654">
    <property type="component" value="Unassembled WGS sequence"/>
</dbReference>
<dbReference type="Pfam" id="PF00106">
    <property type="entry name" value="adh_short"/>
    <property type="match status" value="1"/>
</dbReference>
<dbReference type="PANTHER" id="PTHR43544:SF7">
    <property type="entry name" value="NADB-LER2"/>
    <property type="match status" value="1"/>
</dbReference>
<dbReference type="EMBL" id="CAJFCV020000006">
    <property type="protein sequence ID" value="CAG9128857.1"/>
    <property type="molecule type" value="Genomic_DNA"/>
</dbReference>
<dbReference type="GO" id="GO:0016491">
    <property type="term" value="F:oxidoreductase activity"/>
    <property type="evidence" value="ECO:0007669"/>
    <property type="project" value="UniProtKB-KW"/>
</dbReference>
<proteinExistence type="inferred from homology"/>
<dbReference type="SUPFAM" id="SSF51735">
    <property type="entry name" value="NAD(P)-binding Rossmann-fold domains"/>
    <property type="match status" value="1"/>
</dbReference>
<evidence type="ECO:0000256" key="2">
    <source>
        <dbReference type="ARBA" id="ARBA00023002"/>
    </source>
</evidence>
<keyword evidence="6" id="KW-1185">Reference proteome</keyword>
<sequence>MNIFITGANRGIGLGLVQQYVKNPDVKRIFAAVRKPGEAKDLHALNDKRVIIIEFDVLDDTKIEHAAQWLTNEIGDEGLHLLFNNAGISLKEDCRIENPSRKTIMDTFNTNVAGVVRTTSALLPLLQTAASPEKPSKIINVSSGWGSIELTTDAEHGGKFGYGASKAALNHYSKQLGTSELCKNIVVVALRPGFISTAINDYEGPLSVEEATTDIVKMVEGLKVEDSGKFLDRFGKEEAW</sequence>
<dbReference type="GO" id="GO:0005737">
    <property type="term" value="C:cytoplasm"/>
    <property type="evidence" value="ECO:0007669"/>
    <property type="project" value="TreeGrafter"/>
</dbReference>
<comment type="similarity">
    <text evidence="3">Belongs to the short-chain dehydrogenases/reductases (SDR) family.</text>
</comment>
<dbReference type="WBParaSite" id="BXY_0084100.1">
    <property type="protein sequence ID" value="BXY_0084100.1"/>
    <property type="gene ID" value="BXY_0084100"/>
</dbReference>
<dbReference type="PANTHER" id="PTHR43544">
    <property type="entry name" value="SHORT-CHAIN DEHYDROGENASE/REDUCTASE"/>
    <property type="match status" value="1"/>
</dbReference>
<evidence type="ECO:0000256" key="1">
    <source>
        <dbReference type="ARBA" id="ARBA00022857"/>
    </source>
</evidence>
<dbReference type="Proteomes" id="UP000582659">
    <property type="component" value="Unassembled WGS sequence"/>
</dbReference>
<keyword evidence="1" id="KW-0521">NADP</keyword>
<dbReference type="Gene3D" id="3.40.50.720">
    <property type="entry name" value="NAD(P)-binding Rossmann-like Domain"/>
    <property type="match status" value="1"/>
</dbReference>
<name>A0A1I7RJF9_BURXY</name>
<protein>
    <submittedName>
        <fullName evidence="4">(pine wood nematode) hypothetical protein</fullName>
    </submittedName>
</protein>
<dbReference type="AlphaFoldDB" id="A0A1I7RJF9"/>
<dbReference type="PRINTS" id="PR00081">
    <property type="entry name" value="GDHRDH"/>
</dbReference>
<dbReference type="Proteomes" id="UP000095284">
    <property type="component" value="Unplaced"/>
</dbReference>
<evidence type="ECO:0000313" key="5">
    <source>
        <dbReference type="Proteomes" id="UP000095284"/>
    </source>
</evidence>
<evidence type="ECO:0000313" key="7">
    <source>
        <dbReference type="WBParaSite" id="BXY_0084100.1"/>
    </source>
</evidence>
<dbReference type="CDD" id="cd05325">
    <property type="entry name" value="carb_red_sniffer_like_SDR_c"/>
    <property type="match status" value="1"/>
</dbReference>
<dbReference type="PRINTS" id="PR00080">
    <property type="entry name" value="SDRFAMILY"/>
</dbReference>
<evidence type="ECO:0000313" key="6">
    <source>
        <dbReference type="Proteomes" id="UP000659654"/>
    </source>
</evidence>
<evidence type="ECO:0000313" key="4">
    <source>
        <dbReference type="EMBL" id="CAD5233575.1"/>
    </source>
</evidence>
<dbReference type="InterPro" id="IPR051468">
    <property type="entry name" value="Fungal_SecMetab_SDRs"/>
</dbReference>
<gene>
    <name evidence="4" type="ORF">BXYJ_LOCUS13666</name>
</gene>
<dbReference type="OrthoDB" id="7289984at2759"/>
<organism evidence="5 7">
    <name type="scientific">Bursaphelenchus xylophilus</name>
    <name type="common">Pinewood nematode worm</name>
    <name type="synonym">Aphelenchoides xylophilus</name>
    <dbReference type="NCBI Taxonomy" id="6326"/>
    <lineage>
        <taxon>Eukaryota</taxon>
        <taxon>Metazoa</taxon>
        <taxon>Ecdysozoa</taxon>
        <taxon>Nematoda</taxon>
        <taxon>Chromadorea</taxon>
        <taxon>Rhabditida</taxon>
        <taxon>Tylenchina</taxon>
        <taxon>Tylenchomorpha</taxon>
        <taxon>Aphelenchoidea</taxon>
        <taxon>Aphelenchoididae</taxon>
        <taxon>Bursaphelenchus</taxon>
    </lineage>
</organism>
<dbReference type="EMBL" id="CAJFDI010000006">
    <property type="protein sequence ID" value="CAD5233575.1"/>
    <property type="molecule type" value="Genomic_DNA"/>
</dbReference>
<dbReference type="InterPro" id="IPR002347">
    <property type="entry name" value="SDR_fam"/>
</dbReference>
<reference evidence="4" key="2">
    <citation type="submission" date="2020-09" db="EMBL/GenBank/DDBJ databases">
        <authorList>
            <person name="Kikuchi T."/>
        </authorList>
    </citation>
    <scope>NUCLEOTIDE SEQUENCE</scope>
    <source>
        <strain evidence="4">Ka4C1</strain>
    </source>
</reference>